<organism evidence="2 3">
    <name type="scientific">Marisediminitalea aggregata</name>
    <dbReference type="NCBI Taxonomy" id="634436"/>
    <lineage>
        <taxon>Bacteria</taxon>
        <taxon>Pseudomonadati</taxon>
        <taxon>Pseudomonadota</taxon>
        <taxon>Gammaproteobacteria</taxon>
        <taxon>Alteromonadales</taxon>
        <taxon>Alteromonadaceae</taxon>
        <taxon>Marisediminitalea</taxon>
    </lineage>
</organism>
<dbReference type="AlphaFoldDB" id="A0A1M5E0J8"/>
<dbReference type="PROSITE" id="PS51257">
    <property type="entry name" value="PROKAR_LIPOPROTEIN"/>
    <property type="match status" value="1"/>
</dbReference>
<dbReference type="RefSeq" id="WP_139241460.1">
    <property type="nucleotide sequence ID" value="NZ_FQWD01000001.1"/>
</dbReference>
<keyword evidence="1" id="KW-0732">Signal</keyword>
<evidence type="ECO:0000313" key="2">
    <source>
        <dbReference type="EMBL" id="SHF72745.1"/>
    </source>
</evidence>
<accession>A0A1M5E0J8</accession>
<dbReference type="STRING" id="634436.SAMN05216361_0205"/>
<evidence type="ECO:0000313" key="3">
    <source>
        <dbReference type="Proteomes" id="UP000184520"/>
    </source>
</evidence>
<feature type="signal peptide" evidence="1">
    <location>
        <begin position="1"/>
        <end position="23"/>
    </location>
</feature>
<dbReference type="OrthoDB" id="6386994at2"/>
<evidence type="ECO:0000256" key="1">
    <source>
        <dbReference type="SAM" id="SignalP"/>
    </source>
</evidence>
<protein>
    <recommendedName>
        <fullName evidence="4">Lipoprotein</fullName>
    </recommendedName>
</protein>
<keyword evidence="3" id="KW-1185">Reference proteome</keyword>
<reference evidence="3" key="1">
    <citation type="submission" date="2016-11" db="EMBL/GenBank/DDBJ databases">
        <authorList>
            <person name="Varghese N."/>
            <person name="Submissions S."/>
        </authorList>
    </citation>
    <scope>NUCLEOTIDE SEQUENCE [LARGE SCALE GENOMIC DNA]</scope>
    <source>
        <strain evidence="3">CGMCC 1.8995</strain>
    </source>
</reference>
<name>A0A1M5E0J8_9ALTE</name>
<proteinExistence type="predicted"/>
<feature type="chain" id="PRO_5012341283" description="Lipoprotein" evidence="1">
    <location>
        <begin position="24"/>
        <end position="97"/>
    </location>
</feature>
<gene>
    <name evidence="2" type="ORF">SAMN05216361_0205</name>
</gene>
<dbReference type="Proteomes" id="UP000184520">
    <property type="component" value="Unassembled WGS sequence"/>
</dbReference>
<evidence type="ECO:0008006" key="4">
    <source>
        <dbReference type="Google" id="ProtNLM"/>
    </source>
</evidence>
<dbReference type="EMBL" id="FQWD01000001">
    <property type="protein sequence ID" value="SHF72745.1"/>
    <property type="molecule type" value="Genomic_DNA"/>
</dbReference>
<sequence length="97" mass="10572">MFKYTVLTGIIILLLGGCSTNSAPPYERGKSPESRTEYNGIKGLAQKQKDQNYLMSLALQRQCDAARIDLAVAKSTGDEYGEQASQAIIQKTCVTNP</sequence>